<keyword evidence="2" id="KW-1185">Reference proteome</keyword>
<dbReference type="EMBL" id="LRGB01000933">
    <property type="protein sequence ID" value="KZS14875.1"/>
    <property type="molecule type" value="Genomic_DNA"/>
</dbReference>
<evidence type="ECO:0000313" key="2">
    <source>
        <dbReference type="Proteomes" id="UP000076858"/>
    </source>
</evidence>
<evidence type="ECO:0000313" key="1">
    <source>
        <dbReference type="EMBL" id="KZS14875.1"/>
    </source>
</evidence>
<gene>
    <name evidence="1" type="ORF">APZ42_019703</name>
</gene>
<proteinExistence type="predicted"/>
<protein>
    <submittedName>
        <fullName evidence="1">Uncharacterized protein</fullName>
    </submittedName>
</protein>
<sequence length="61" mass="6936">MLHVFFLNPVAYKYSRCLRAIRRSFFRSSGKRLRVFAVGNCPNVASKNTKKTVSTQAVTVI</sequence>
<reference evidence="1 2" key="1">
    <citation type="submission" date="2016-03" db="EMBL/GenBank/DDBJ databases">
        <title>EvidentialGene: Evidence-directed Construction of Genes on Genomes.</title>
        <authorList>
            <person name="Gilbert D.G."/>
            <person name="Choi J.-H."/>
            <person name="Mockaitis K."/>
            <person name="Colbourne J."/>
            <person name="Pfrender M."/>
        </authorList>
    </citation>
    <scope>NUCLEOTIDE SEQUENCE [LARGE SCALE GENOMIC DNA]</scope>
    <source>
        <strain evidence="1 2">Xinb3</strain>
        <tissue evidence="1">Complete organism</tissue>
    </source>
</reference>
<dbReference type="AlphaFoldDB" id="A0A164Y4J1"/>
<name>A0A164Y4J1_9CRUS</name>
<dbReference type="Proteomes" id="UP000076858">
    <property type="component" value="Unassembled WGS sequence"/>
</dbReference>
<organism evidence="1 2">
    <name type="scientific">Daphnia magna</name>
    <dbReference type="NCBI Taxonomy" id="35525"/>
    <lineage>
        <taxon>Eukaryota</taxon>
        <taxon>Metazoa</taxon>
        <taxon>Ecdysozoa</taxon>
        <taxon>Arthropoda</taxon>
        <taxon>Crustacea</taxon>
        <taxon>Branchiopoda</taxon>
        <taxon>Diplostraca</taxon>
        <taxon>Cladocera</taxon>
        <taxon>Anomopoda</taxon>
        <taxon>Daphniidae</taxon>
        <taxon>Daphnia</taxon>
    </lineage>
</organism>
<accession>A0A164Y4J1</accession>
<comment type="caution">
    <text evidence="1">The sequence shown here is derived from an EMBL/GenBank/DDBJ whole genome shotgun (WGS) entry which is preliminary data.</text>
</comment>